<dbReference type="PANTHER" id="PTHR22829">
    <property type="entry name" value="DEP DOMAIN PROTEIN"/>
    <property type="match status" value="1"/>
</dbReference>
<evidence type="ECO:0000256" key="1">
    <source>
        <dbReference type="ARBA" id="ARBA00004141"/>
    </source>
</evidence>
<dbReference type="GO" id="GO:0016020">
    <property type="term" value="C:membrane"/>
    <property type="evidence" value="ECO:0007669"/>
    <property type="project" value="UniProtKB-SubCell"/>
</dbReference>
<feature type="transmembrane region" description="Helical" evidence="6">
    <location>
        <begin position="43"/>
        <end position="63"/>
    </location>
</feature>
<feature type="non-terminal residue" evidence="7">
    <location>
        <position position="1"/>
    </location>
</feature>
<dbReference type="InterPro" id="IPR051832">
    <property type="entry name" value="mTOR-Rac_regulators"/>
</dbReference>
<accession>A0A7R9AHS0</accession>
<name>A0A7R9AHS0_9CRUS</name>
<dbReference type="SUPFAM" id="SSF81321">
    <property type="entry name" value="Family A G protein-coupled receptor-like"/>
    <property type="match status" value="1"/>
</dbReference>
<feature type="transmembrane region" description="Helical" evidence="6">
    <location>
        <begin position="257"/>
        <end position="279"/>
    </location>
</feature>
<evidence type="ECO:0000256" key="2">
    <source>
        <dbReference type="ARBA" id="ARBA00022692"/>
    </source>
</evidence>
<evidence type="ECO:0000313" key="8">
    <source>
        <dbReference type="Proteomes" id="UP000677054"/>
    </source>
</evidence>
<dbReference type="Pfam" id="PF03547">
    <property type="entry name" value="Mem_trans"/>
    <property type="match status" value="1"/>
</dbReference>
<feature type="transmembrane region" description="Helical" evidence="6">
    <location>
        <begin position="84"/>
        <end position="110"/>
    </location>
</feature>
<feature type="transmembrane region" description="Helical" evidence="6">
    <location>
        <begin position="122"/>
        <end position="142"/>
    </location>
</feature>
<evidence type="ECO:0000313" key="7">
    <source>
        <dbReference type="EMBL" id="CAD7254478.1"/>
    </source>
</evidence>
<keyword evidence="4 6" id="KW-0472">Membrane</keyword>
<keyword evidence="2 6" id="KW-0812">Transmembrane</keyword>
<evidence type="ECO:0000256" key="3">
    <source>
        <dbReference type="ARBA" id="ARBA00022989"/>
    </source>
</evidence>
<dbReference type="PANTHER" id="PTHR22829:SF5">
    <property type="entry name" value="INTEGRAL MEMBRANE PROTEIN GPR155"/>
    <property type="match status" value="1"/>
</dbReference>
<dbReference type="Gene3D" id="1.20.1070.10">
    <property type="entry name" value="Rhodopsin 7-helix transmembrane proteins"/>
    <property type="match status" value="1"/>
</dbReference>
<feature type="transmembrane region" description="Helical" evidence="6">
    <location>
        <begin position="218"/>
        <end position="237"/>
    </location>
</feature>
<feature type="transmembrane region" description="Helical" evidence="6">
    <location>
        <begin position="325"/>
        <end position="351"/>
    </location>
</feature>
<comment type="subcellular location">
    <subcellularLocation>
        <location evidence="1">Membrane</location>
        <topology evidence="1">Multi-pass membrane protein</topology>
    </subcellularLocation>
</comment>
<evidence type="ECO:0000256" key="5">
    <source>
        <dbReference type="SAM" id="MobiDB-lite"/>
    </source>
</evidence>
<dbReference type="AlphaFoldDB" id="A0A7R9AHS0"/>
<dbReference type="GO" id="GO:0030514">
    <property type="term" value="P:negative regulation of BMP signaling pathway"/>
    <property type="evidence" value="ECO:0007669"/>
    <property type="project" value="TreeGrafter"/>
</dbReference>
<proteinExistence type="predicted"/>
<feature type="transmembrane region" description="Helical" evidence="6">
    <location>
        <begin position="291"/>
        <end position="313"/>
    </location>
</feature>
<evidence type="ECO:0000256" key="6">
    <source>
        <dbReference type="SAM" id="Phobius"/>
    </source>
</evidence>
<dbReference type="Proteomes" id="UP000677054">
    <property type="component" value="Unassembled WGS sequence"/>
</dbReference>
<dbReference type="GO" id="GO:0055085">
    <property type="term" value="P:transmembrane transport"/>
    <property type="evidence" value="ECO:0007669"/>
    <property type="project" value="InterPro"/>
</dbReference>
<dbReference type="EMBL" id="LR909426">
    <property type="protein sequence ID" value="CAD7254478.1"/>
    <property type="molecule type" value="Genomic_DNA"/>
</dbReference>
<feature type="transmembrane region" description="Helical" evidence="6">
    <location>
        <begin position="154"/>
        <end position="171"/>
    </location>
</feature>
<feature type="non-terminal residue" evidence="7">
    <location>
        <position position="551"/>
    </location>
</feature>
<protein>
    <submittedName>
        <fullName evidence="7">Uncharacterized protein</fullName>
    </submittedName>
</protein>
<reference evidence="7" key="1">
    <citation type="submission" date="2020-11" db="EMBL/GenBank/DDBJ databases">
        <authorList>
            <person name="Tran Van P."/>
        </authorList>
    </citation>
    <scope>NUCLEOTIDE SEQUENCE</scope>
</reference>
<feature type="transmembrane region" description="Helical" evidence="6">
    <location>
        <begin position="191"/>
        <end position="211"/>
    </location>
</feature>
<feature type="transmembrane region" description="Helical" evidence="6">
    <location>
        <begin position="363"/>
        <end position="384"/>
    </location>
</feature>
<feature type="transmembrane region" description="Helical" evidence="6">
    <location>
        <begin position="533"/>
        <end position="550"/>
    </location>
</feature>
<dbReference type="EMBL" id="CAJPEV010009908">
    <property type="protein sequence ID" value="CAG0905840.1"/>
    <property type="molecule type" value="Genomic_DNA"/>
</dbReference>
<feature type="region of interest" description="Disordered" evidence="5">
    <location>
        <begin position="454"/>
        <end position="478"/>
    </location>
</feature>
<sequence>HRKSYHFRDENRASEHRNDPNRTAVSPSVAALYKNVHPEYPSYLYLVAPISLVFLNPIGILFLEIQRQWNESSQGDCRASKASIVLKILSGVALNPIVFMTVLGIAGNFIFKHCLPPILEGILKVLGSAFSATALFVLGLRLVGKVHSLRGPSLVVPGILICVKTLISPLLNRELMTELHAGSNPNETMDLSNYGFLYGTFPTAPTVFVYAAQYNLEADLIASAMVMGTFLSAPLMFVSAKMVTLKEVRPADYIHELSAFLFNISIIGLICCIWVLAVFVSSRKWRKIPHFLTLCLIISQMVACIGVLLWSLVDCNNAWKLYLQFFVFAMGVFSSRVWTALLALSLLLLRFKRIATLLRMRPVFAIVGWGIPLALVSALLLVVSSETKTTEKQDPNFQYGRTQAIVAALVLSVSLLVTVMSLIMQQRLKRRYDKYEALGNSSGESTTSLLAEVTDSENDHASISKHRGRTESLNVSVGDEAEEEELEALFSPATSLRAGANGTRGDPGSGDGSSALDPEEVGIVRDRDDEFQVLRHVILLLVLSCSMIVVS</sequence>
<keyword evidence="3 6" id="KW-1133">Transmembrane helix</keyword>
<dbReference type="OrthoDB" id="2133778at2759"/>
<organism evidence="7">
    <name type="scientific">Darwinula stevensoni</name>
    <dbReference type="NCBI Taxonomy" id="69355"/>
    <lineage>
        <taxon>Eukaryota</taxon>
        <taxon>Metazoa</taxon>
        <taxon>Ecdysozoa</taxon>
        <taxon>Arthropoda</taxon>
        <taxon>Crustacea</taxon>
        <taxon>Oligostraca</taxon>
        <taxon>Ostracoda</taxon>
        <taxon>Podocopa</taxon>
        <taxon>Podocopida</taxon>
        <taxon>Darwinulocopina</taxon>
        <taxon>Darwinuloidea</taxon>
        <taxon>Darwinulidae</taxon>
        <taxon>Darwinula</taxon>
    </lineage>
</organism>
<feature type="transmembrane region" description="Helical" evidence="6">
    <location>
        <begin position="404"/>
        <end position="424"/>
    </location>
</feature>
<dbReference type="InterPro" id="IPR004776">
    <property type="entry name" value="Mem_transp_PIN-like"/>
</dbReference>
<feature type="region of interest" description="Disordered" evidence="5">
    <location>
        <begin position="1"/>
        <end position="22"/>
    </location>
</feature>
<gene>
    <name evidence="7" type="ORF">DSTB1V02_LOCUS14224</name>
</gene>
<feature type="compositionally biased region" description="Basic and acidic residues" evidence="5">
    <location>
        <begin position="1"/>
        <end position="20"/>
    </location>
</feature>
<evidence type="ECO:0000256" key="4">
    <source>
        <dbReference type="ARBA" id="ARBA00023136"/>
    </source>
</evidence>
<keyword evidence="8" id="KW-1185">Reference proteome</keyword>
<feature type="region of interest" description="Disordered" evidence="5">
    <location>
        <begin position="496"/>
        <end position="517"/>
    </location>
</feature>